<name>A0A8S2M667_9BILA</name>
<accession>A0A8S2M667</accession>
<dbReference type="Proteomes" id="UP000676336">
    <property type="component" value="Unassembled WGS sequence"/>
</dbReference>
<evidence type="ECO:0000256" key="1">
    <source>
        <dbReference type="SAM" id="Coils"/>
    </source>
</evidence>
<evidence type="ECO:0000313" key="3">
    <source>
        <dbReference type="Proteomes" id="UP000676336"/>
    </source>
</evidence>
<gene>
    <name evidence="2" type="ORF">SMN809_LOCUS7922</name>
</gene>
<protein>
    <submittedName>
        <fullName evidence="2">Uncharacterized protein</fullName>
    </submittedName>
</protein>
<proteinExistence type="predicted"/>
<feature type="coiled-coil region" evidence="1">
    <location>
        <begin position="248"/>
        <end position="275"/>
    </location>
</feature>
<feature type="non-terminal residue" evidence="2">
    <location>
        <position position="712"/>
    </location>
</feature>
<organism evidence="2 3">
    <name type="scientific">Rotaria magnacalcarata</name>
    <dbReference type="NCBI Taxonomy" id="392030"/>
    <lineage>
        <taxon>Eukaryota</taxon>
        <taxon>Metazoa</taxon>
        <taxon>Spiralia</taxon>
        <taxon>Gnathifera</taxon>
        <taxon>Rotifera</taxon>
        <taxon>Eurotatoria</taxon>
        <taxon>Bdelloidea</taxon>
        <taxon>Philodinida</taxon>
        <taxon>Philodinidae</taxon>
        <taxon>Rotaria</taxon>
    </lineage>
</organism>
<reference evidence="2" key="1">
    <citation type="submission" date="2021-02" db="EMBL/GenBank/DDBJ databases">
        <authorList>
            <person name="Nowell W R."/>
        </authorList>
    </citation>
    <scope>NUCLEOTIDE SEQUENCE</scope>
</reference>
<sequence length="712" mass="82797">FAEPDADNNDVTDDSDLKARMRYTVLWLLTKSIQSNIGHYLCGFTRQNQLEPIDFYSTLTGKICRVNNCLQAILTFFEDLSPSKIDYYQKSLPLCYEVLYLLCTNHSSNIIKITFDILHENVFVQKQIQLYFPLKTSSSNIFKYSIETYLLRLITQELFHLINEPTVISKNLIDTTINLLFELIDIKLNRLTLTLLNLPFIKQDHSLINQLKTPNIDLNKINHMLQACQYNERTNLKLYRLDSLRKFLSNEIKTLQQTNNNNNEFINEINNNQDNYIHDCKIILAYANQLNNEQIDFYWRNSHIDAWRSLIELILYLNLNQIKTFPFDLCNFLHENIFNQTHVILDDQQSSHLMNIFLTSTASMKQLKITGEYRTNIIAILKNMFDFIQQRFTPKGRAAVYGGMVQSIEIIENVEQQQQQDDLRRIFNNAIEHNHNLLTIIYEDALSNVPAVRALLLRISSANNGAQLLVSSNIFDALLPLMDFHTDTRRLSHDNETNRNGRWMFGRTLAFVVDLTVASLMANVRTKEKIYQFANHLTELILTILASPLDDLCTLHEIDTVLKIIYTLDASTDSNARSIDGQLQRMRHSSLKLLAILSRDDLFRHLLSQLETTRARQIISTTYWRICFYVLAIAIRLVHQNSSELTEFLPGILKLCEWITLNTTNLSQAEKSSLFNFCQMPIDRLSTPKMKQDLLMNMMKLMDSSSSLYNPH</sequence>
<dbReference type="EMBL" id="CAJOBI010002370">
    <property type="protein sequence ID" value="CAF3925896.1"/>
    <property type="molecule type" value="Genomic_DNA"/>
</dbReference>
<dbReference type="AlphaFoldDB" id="A0A8S2M667"/>
<evidence type="ECO:0000313" key="2">
    <source>
        <dbReference type="EMBL" id="CAF3925896.1"/>
    </source>
</evidence>
<comment type="caution">
    <text evidence="2">The sequence shown here is derived from an EMBL/GenBank/DDBJ whole genome shotgun (WGS) entry which is preliminary data.</text>
</comment>
<keyword evidence="1" id="KW-0175">Coiled coil</keyword>